<accession>A0ABQ8LIW9</accession>
<evidence type="ECO:0000256" key="2">
    <source>
        <dbReference type="SAM" id="MobiDB-lite"/>
    </source>
</evidence>
<reference evidence="3 4" key="1">
    <citation type="submission" date="2022-01" db="EMBL/GenBank/DDBJ databases">
        <title>A high-quality chromosome-level genome assembly of rohu carp, Labeo rohita.</title>
        <authorList>
            <person name="Arick M.A. II"/>
            <person name="Hsu C.-Y."/>
            <person name="Magbanua Z."/>
            <person name="Pechanova O."/>
            <person name="Grover C."/>
            <person name="Miller E."/>
            <person name="Thrash A."/>
            <person name="Ezzel L."/>
            <person name="Alam S."/>
            <person name="Benzie J."/>
            <person name="Hamilton M."/>
            <person name="Karsi A."/>
            <person name="Lawrence M.L."/>
            <person name="Peterson D.G."/>
        </authorList>
    </citation>
    <scope>NUCLEOTIDE SEQUENCE [LARGE SCALE GENOMIC DNA]</scope>
    <source>
        <strain evidence="4">BAU-BD-2019</strain>
        <tissue evidence="3">Blood</tissue>
    </source>
</reference>
<gene>
    <name evidence="3" type="ORF">H4Q32_000648</name>
</gene>
<keyword evidence="4" id="KW-1185">Reference proteome</keyword>
<keyword evidence="1" id="KW-0175">Coiled coil</keyword>
<name>A0ABQ8LIW9_LABRO</name>
<dbReference type="Gene3D" id="1.20.5.340">
    <property type="match status" value="2"/>
</dbReference>
<dbReference type="EMBL" id="JACTAM010000022">
    <property type="protein sequence ID" value="KAI2650619.1"/>
    <property type="molecule type" value="Genomic_DNA"/>
</dbReference>
<evidence type="ECO:0000313" key="3">
    <source>
        <dbReference type="EMBL" id="KAI2650619.1"/>
    </source>
</evidence>
<sequence>MMNYGKMKEDVEKALARRRRLKRKWYHSCKRKMTLTSSSSCEYYRVYSSHRRCEGLTKNKFQLEAKLKETTERMEDEKEINAELTAKERKLKDEYSEKILMNWSSPWQKWRRRNIQQKIRNIEISQLLSKIEDEQFLGSQLQKKIKELQKQRPDPSRELEEISERLEKTGGATAAQIEMNKKHKKNVTRLQDLVDKLQLEVKACKCQAEEAEKQRTTHLSRYRKVHNELEEAESQET</sequence>
<protein>
    <submittedName>
        <fullName evidence="3">Myosin heavy chain, fast skeletal muscle</fullName>
    </submittedName>
</protein>
<evidence type="ECO:0000256" key="1">
    <source>
        <dbReference type="SAM" id="Coils"/>
    </source>
</evidence>
<evidence type="ECO:0000313" key="4">
    <source>
        <dbReference type="Proteomes" id="UP000830375"/>
    </source>
</evidence>
<dbReference type="SUPFAM" id="SSF90257">
    <property type="entry name" value="Myosin rod fragments"/>
    <property type="match status" value="1"/>
</dbReference>
<feature type="coiled-coil region" evidence="1">
    <location>
        <begin position="53"/>
        <end position="94"/>
    </location>
</feature>
<dbReference type="Proteomes" id="UP000830375">
    <property type="component" value="Unassembled WGS sequence"/>
</dbReference>
<proteinExistence type="predicted"/>
<organism evidence="3 4">
    <name type="scientific">Labeo rohita</name>
    <name type="common">Indian major carp</name>
    <name type="synonym">Cyprinus rohita</name>
    <dbReference type="NCBI Taxonomy" id="84645"/>
    <lineage>
        <taxon>Eukaryota</taxon>
        <taxon>Metazoa</taxon>
        <taxon>Chordata</taxon>
        <taxon>Craniata</taxon>
        <taxon>Vertebrata</taxon>
        <taxon>Euteleostomi</taxon>
        <taxon>Actinopterygii</taxon>
        <taxon>Neopterygii</taxon>
        <taxon>Teleostei</taxon>
        <taxon>Ostariophysi</taxon>
        <taxon>Cypriniformes</taxon>
        <taxon>Cyprinidae</taxon>
        <taxon>Labeoninae</taxon>
        <taxon>Labeonini</taxon>
        <taxon>Labeo</taxon>
    </lineage>
</organism>
<feature type="region of interest" description="Disordered" evidence="2">
    <location>
        <begin position="209"/>
        <end position="237"/>
    </location>
</feature>
<comment type="caution">
    <text evidence="3">The sequence shown here is derived from an EMBL/GenBank/DDBJ whole genome shotgun (WGS) entry which is preliminary data.</text>
</comment>